<dbReference type="SUPFAM" id="SSF82607">
    <property type="entry name" value="YbaB-like"/>
    <property type="match status" value="1"/>
</dbReference>
<evidence type="ECO:0000256" key="1">
    <source>
        <dbReference type="SAM" id="Coils"/>
    </source>
</evidence>
<proteinExistence type="predicted"/>
<dbReference type="InterPro" id="IPR036894">
    <property type="entry name" value="YbaB-like_sf"/>
</dbReference>
<evidence type="ECO:0000313" key="3">
    <source>
        <dbReference type="Proteomes" id="UP000199529"/>
    </source>
</evidence>
<dbReference type="InterPro" id="IPR004401">
    <property type="entry name" value="YbaB/EbfC"/>
</dbReference>
<dbReference type="RefSeq" id="WP_093264289.1">
    <property type="nucleotide sequence ID" value="NZ_FNOK01000007.1"/>
</dbReference>
<feature type="coiled-coil region" evidence="1">
    <location>
        <begin position="3"/>
        <end position="30"/>
    </location>
</feature>
<keyword evidence="1" id="KW-0175">Coiled coil</keyword>
<evidence type="ECO:0000313" key="2">
    <source>
        <dbReference type="EMBL" id="SDX11641.1"/>
    </source>
</evidence>
<dbReference type="Proteomes" id="UP000199529">
    <property type="component" value="Unassembled WGS sequence"/>
</dbReference>
<sequence>MNFGNLQAQMEQALAQITEKQQEMRKVEQDLLSRTATARSKDRMVSATVKAGGELAKLEFHDDRYRTMARAELADALVKVVEQARADMLDQVNETMAPQLGDIADLRESLGGASPFSEFLAPLMKMQKDVTDSLNPERGNGK</sequence>
<accession>A0A1H2Z2S3</accession>
<keyword evidence="2" id="KW-0238">DNA-binding</keyword>
<dbReference type="Gene3D" id="3.30.1310.10">
    <property type="entry name" value="Nucleoid-associated protein YbaB-like domain"/>
    <property type="match status" value="1"/>
</dbReference>
<dbReference type="STRING" id="418495.SAMN05216215_1007252"/>
<dbReference type="AlphaFoldDB" id="A0A1H2Z2S3"/>
<name>A0A1H2Z2S3_9PSEU</name>
<keyword evidence="3" id="KW-1185">Reference proteome</keyword>
<protein>
    <submittedName>
        <fullName evidence="2">YbaB/EbfC DNA-binding family protein</fullName>
    </submittedName>
</protein>
<dbReference type="GO" id="GO:0003677">
    <property type="term" value="F:DNA binding"/>
    <property type="evidence" value="ECO:0007669"/>
    <property type="project" value="UniProtKB-KW"/>
</dbReference>
<organism evidence="2 3">
    <name type="scientific">Saccharopolyspora shandongensis</name>
    <dbReference type="NCBI Taxonomy" id="418495"/>
    <lineage>
        <taxon>Bacteria</taxon>
        <taxon>Bacillati</taxon>
        <taxon>Actinomycetota</taxon>
        <taxon>Actinomycetes</taxon>
        <taxon>Pseudonocardiales</taxon>
        <taxon>Pseudonocardiaceae</taxon>
        <taxon>Saccharopolyspora</taxon>
    </lineage>
</organism>
<dbReference type="Pfam" id="PF02575">
    <property type="entry name" value="YbaB_DNA_bd"/>
    <property type="match status" value="1"/>
</dbReference>
<gene>
    <name evidence="2" type="ORF">SAMN05216215_1007252</name>
</gene>
<dbReference type="OrthoDB" id="4313934at2"/>
<dbReference type="EMBL" id="FNOK01000007">
    <property type="protein sequence ID" value="SDX11641.1"/>
    <property type="molecule type" value="Genomic_DNA"/>
</dbReference>
<reference evidence="3" key="1">
    <citation type="submission" date="2016-10" db="EMBL/GenBank/DDBJ databases">
        <authorList>
            <person name="Varghese N."/>
            <person name="Submissions S."/>
        </authorList>
    </citation>
    <scope>NUCLEOTIDE SEQUENCE [LARGE SCALE GENOMIC DNA]</scope>
    <source>
        <strain evidence="3">CGMCC 4.3530</strain>
    </source>
</reference>